<evidence type="ECO:0000256" key="10">
    <source>
        <dbReference type="ARBA" id="ARBA00025611"/>
    </source>
</evidence>
<comment type="subunit">
    <text evidence="11">DNA polymerase III contains a core (composed of alpha, epsilon and theta chains) that associates with a tau subunit. This core dimerizes to form the POLIII' complex. PolIII' associates with the gamma complex (composed of gamma, delta, delta', psi and chi chains) and with the beta chain to form the complete DNA polymerase III complex.</text>
</comment>
<evidence type="ECO:0000256" key="12">
    <source>
        <dbReference type="ARBA" id="ARBA00049244"/>
    </source>
</evidence>
<keyword evidence="9" id="KW-0239">DNA-directed DNA polymerase</keyword>
<dbReference type="CDD" id="cd04485">
    <property type="entry name" value="DnaE_OBF"/>
    <property type="match status" value="1"/>
</dbReference>
<dbReference type="InterPro" id="IPR004013">
    <property type="entry name" value="PHP_dom"/>
</dbReference>
<dbReference type="InterPro" id="IPR016195">
    <property type="entry name" value="Pol/histidinol_Pase-like"/>
</dbReference>
<evidence type="ECO:0000259" key="13">
    <source>
        <dbReference type="SMART" id="SM00481"/>
    </source>
</evidence>
<dbReference type="EMBL" id="BPRB01000328">
    <property type="protein sequence ID" value="GJE62459.1"/>
    <property type="molecule type" value="Genomic_DNA"/>
</dbReference>
<gene>
    <name evidence="14" type="primary">dnaE1</name>
    <name evidence="14" type="ORF">MPOCJGCO_4592</name>
</gene>
<dbReference type="Gene3D" id="1.10.150.870">
    <property type="match status" value="1"/>
</dbReference>
<keyword evidence="8" id="KW-0235">DNA replication</keyword>
<evidence type="ECO:0000256" key="3">
    <source>
        <dbReference type="ARBA" id="ARBA00012417"/>
    </source>
</evidence>
<dbReference type="SMART" id="SM00481">
    <property type="entry name" value="POLIIIAc"/>
    <property type="match status" value="1"/>
</dbReference>
<evidence type="ECO:0000256" key="1">
    <source>
        <dbReference type="ARBA" id="ARBA00004496"/>
    </source>
</evidence>
<evidence type="ECO:0000256" key="8">
    <source>
        <dbReference type="ARBA" id="ARBA00022705"/>
    </source>
</evidence>
<dbReference type="InterPro" id="IPR011708">
    <property type="entry name" value="DNA_pol3_alpha_NTPase_dom"/>
</dbReference>
<comment type="catalytic activity">
    <reaction evidence="12">
        <text>DNA(n) + a 2'-deoxyribonucleoside 5'-triphosphate = DNA(n+1) + diphosphate</text>
        <dbReference type="Rhea" id="RHEA:22508"/>
        <dbReference type="Rhea" id="RHEA-COMP:17339"/>
        <dbReference type="Rhea" id="RHEA-COMP:17340"/>
        <dbReference type="ChEBI" id="CHEBI:33019"/>
        <dbReference type="ChEBI" id="CHEBI:61560"/>
        <dbReference type="ChEBI" id="CHEBI:173112"/>
        <dbReference type="EC" id="2.7.7.7"/>
    </reaction>
</comment>
<dbReference type="NCBIfam" id="TIGR00594">
    <property type="entry name" value="polc"/>
    <property type="match status" value="1"/>
</dbReference>
<evidence type="ECO:0000256" key="9">
    <source>
        <dbReference type="ARBA" id="ARBA00022932"/>
    </source>
</evidence>
<keyword evidence="7" id="KW-0548">Nucleotidyltransferase</keyword>
<evidence type="ECO:0000313" key="14">
    <source>
        <dbReference type="EMBL" id="GJE62459.1"/>
    </source>
</evidence>
<comment type="caution">
    <text evidence="14">The sequence shown here is derived from an EMBL/GenBank/DDBJ whole genome shotgun (WGS) entry which is preliminary data.</text>
</comment>
<dbReference type="Proteomes" id="UP001055057">
    <property type="component" value="Unassembled WGS sequence"/>
</dbReference>
<evidence type="ECO:0000313" key="15">
    <source>
        <dbReference type="Proteomes" id="UP001055057"/>
    </source>
</evidence>
<keyword evidence="15" id="KW-1185">Reference proteome</keyword>
<evidence type="ECO:0000256" key="5">
    <source>
        <dbReference type="ARBA" id="ARBA00022490"/>
    </source>
</evidence>
<evidence type="ECO:0000256" key="11">
    <source>
        <dbReference type="ARBA" id="ARBA00026073"/>
    </source>
</evidence>
<dbReference type="EC" id="2.7.7.7" evidence="3"/>
<comment type="similarity">
    <text evidence="2">Belongs to the DNA polymerase type-C family. DnaE subfamily.</text>
</comment>
<dbReference type="InterPro" id="IPR003141">
    <property type="entry name" value="Pol/His_phosphatase_N"/>
</dbReference>
<feature type="domain" description="Polymerase/histidinol phosphatase N-terminal" evidence="13">
    <location>
        <begin position="11"/>
        <end position="78"/>
    </location>
</feature>
<comment type="subcellular location">
    <subcellularLocation>
        <location evidence="1">Cytoplasm</location>
    </subcellularLocation>
</comment>
<evidence type="ECO:0000256" key="4">
    <source>
        <dbReference type="ARBA" id="ARBA00019114"/>
    </source>
</evidence>
<dbReference type="InterPro" id="IPR049821">
    <property type="entry name" value="PolIIIA_DnaE1_PHP"/>
</dbReference>
<reference evidence="14" key="2">
    <citation type="submission" date="2021-08" db="EMBL/GenBank/DDBJ databases">
        <authorList>
            <person name="Tani A."/>
            <person name="Ola A."/>
            <person name="Ogura Y."/>
            <person name="Katsura K."/>
            <person name="Hayashi T."/>
        </authorList>
    </citation>
    <scope>NUCLEOTIDE SEQUENCE</scope>
    <source>
        <strain evidence="14">DSM 23632</strain>
    </source>
</reference>
<dbReference type="Gene3D" id="3.20.20.140">
    <property type="entry name" value="Metal-dependent hydrolases"/>
    <property type="match status" value="1"/>
</dbReference>
<evidence type="ECO:0000256" key="2">
    <source>
        <dbReference type="ARBA" id="ARBA00009496"/>
    </source>
</evidence>
<dbReference type="Pfam" id="PF02811">
    <property type="entry name" value="PHP"/>
    <property type="match status" value="1"/>
</dbReference>
<dbReference type="RefSeq" id="WP_238185094.1">
    <property type="nucleotide sequence ID" value="NZ_BPRB01000328.1"/>
</dbReference>
<evidence type="ECO:0000256" key="7">
    <source>
        <dbReference type="ARBA" id="ARBA00022695"/>
    </source>
</evidence>
<name>A0ABQ4U4U1_9HYPH</name>
<keyword evidence="5" id="KW-0963">Cytoplasm</keyword>
<keyword evidence="6" id="KW-0808">Transferase</keyword>
<dbReference type="SUPFAM" id="SSF89550">
    <property type="entry name" value="PHP domain-like"/>
    <property type="match status" value="1"/>
</dbReference>
<sequence>MARQLKEVGFVHLHAHSSYSLLEGALKVGDLVKAALADRQPALALTDTNNLFGALEFSEKAAGAGIQPIAGLQLAVAFEAADPMGRGTVATPGIVLLAQDETGYGNLLRLASRAYFDNALGEAPRVSAEALTESAAGLIALTGGTTGPLDSALRAGRPELAAQRLERLKAAFGEERLYVEIQRHGLDDERRIEAELLRLADSSGLSVAASNEPFFSKAGDYDAHDALLAIAEGRVVSDGRRRRLTPRHGFKTRAEMAELFRDLPDALQATVEIAMRCAVRVRTRKPILPNFGIIAAGETPPMAEAMAEAGVAPAAEVVADEPTELRRQAEAGLELRLKQHGPAPGFDEKTYRDRLAFELDVIVGMKFPGYFLIVSDFIKWAKDHDIPVGPGRGSGAGSLVAYALLITDLDPLRFGLLFERFLNPERVSMPDFDIDFCVEGRERVIQYVQERYGHGQVAQIITFGTLLARGVLRDVGRVLEMPYGQVDKLTKLVPQNPANPVTLAQAIEGEPKLQSAMAEEPVVARLIDIAKKLEGLHRHASTHAAGVVIGDRPLEQLVPLYRDPKTGMRVTQFNMKWVEAAGLVKFDFLGLKTLTMLRCCTDLLKQRGIEIDLASLPLDDAATYAPMGRGETVGVFQVESAGMRKALCEMQADRFEDIIALVALYRPGPMANIPVYCERKLGRDAGNEAGWYPHAKLEPALKETFGIIVYQEQVMEIAKLLAGYSLGEADMLRRAMGKKIRAEMDAQRDRFVKGSIERGLTKAKADEIFDLLAKFADYGFNKSHAAAYALLTYQTAYLKANFPVEFLAAAMTLDIDNTDKLAEFRQDAQRLKIVVEPPSINASGEVFEVHAGKISYALAAIKGVGREAVRSLVEARGDRPFKDLACLARRLSPRHVNKRTLESLVAAGALDCIEPDRARAHAAVEPMMKLAQEGATSTTTDTTDMFGGVVSESVALRIPPHELWPMADKLKREYDAIGFFVSGHPLDEYGELLGKLRVQTWAEFCRSVRAGTSSVGKVAASVLDRAERRTKTGNKLGIVTLSDQTGHFEAIIFSEGLGHYRDILEPGRPLVLQLQASLEGEDVRARIQTAEPLDAAVARYQKGMRIYLRDERPIGSVQQRLSMRGEGEVSLILILDGGEREVEVKLPGKYQATPQIAGALRAVPGVVQVEVN</sequence>
<reference evidence="14" key="1">
    <citation type="journal article" date="2021" name="Front. Microbiol.">
        <title>Comprehensive Comparative Genomics and Phenotyping of Methylobacterium Species.</title>
        <authorList>
            <person name="Alessa O."/>
            <person name="Ogura Y."/>
            <person name="Fujitani Y."/>
            <person name="Takami H."/>
            <person name="Hayashi T."/>
            <person name="Sahin N."/>
            <person name="Tani A."/>
        </authorList>
    </citation>
    <scope>NUCLEOTIDE SEQUENCE</scope>
    <source>
        <strain evidence="14">DSM 23632</strain>
    </source>
</reference>
<dbReference type="PANTHER" id="PTHR32294">
    <property type="entry name" value="DNA POLYMERASE III SUBUNIT ALPHA"/>
    <property type="match status" value="1"/>
</dbReference>
<protein>
    <recommendedName>
        <fullName evidence="4">DNA polymerase III subunit alpha</fullName>
        <ecNumber evidence="3">2.7.7.7</ecNumber>
    </recommendedName>
</protein>
<dbReference type="Pfam" id="PF14579">
    <property type="entry name" value="HHH_6"/>
    <property type="match status" value="1"/>
</dbReference>
<comment type="function">
    <text evidence="10">DNA polymerase III is a complex, multichain enzyme responsible for most of the replicative synthesis in bacteria. This DNA polymerase also exhibits 3' to 5' exonuclease activity. The alpha chain is the DNA polymerase.</text>
</comment>
<dbReference type="Pfam" id="PF17657">
    <property type="entry name" value="DNA_pol3_finger"/>
    <property type="match status" value="1"/>
</dbReference>
<dbReference type="CDD" id="cd07433">
    <property type="entry name" value="PHP_PolIIIA_DnaE1"/>
    <property type="match status" value="1"/>
</dbReference>
<dbReference type="InterPro" id="IPR004805">
    <property type="entry name" value="DnaE2/DnaE/PolC"/>
</dbReference>
<proteinExistence type="inferred from homology"/>
<dbReference type="InterPro" id="IPR029460">
    <property type="entry name" value="DNAPol_HHH"/>
</dbReference>
<dbReference type="InterPro" id="IPR040982">
    <property type="entry name" value="DNA_pol3_finger"/>
</dbReference>
<dbReference type="NCBIfam" id="NF004226">
    <property type="entry name" value="PRK05673.1"/>
    <property type="match status" value="1"/>
</dbReference>
<evidence type="ECO:0000256" key="6">
    <source>
        <dbReference type="ARBA" id="ARBA00022679"/>
    </source>
</evidence>
<dbReference type="PANTHER" id="PTHR32294:SF0">
    <property type="entry name" value="DNA POLYMERASE III SUBUNIT ALPHA"/>
    <property type="match status" value="1"/>
</dbReference>
<organism evidence="14 15">
    <name type="scientific">Methylobacterium trifolii</name>
    <dbReference type="NCBI Taxonomy" id="1003092"/>
    <lineage>
        <taxon>Bacteria</taxon>
        <taxon>Pseudomonadati</taxon>
        <taxon>Pseudomonadota</taxon>
        <taxon>Alphaproteobacteria</taxon>
        <taxon>Hyphomicrobiales</taxon>
        <taxon>Methylobacteriaceae</taxon>
        <taxon>Methylobacterium</taxon>
    </lineage>
</organism>
<dbReference type="Pfam" id="PF07733">
    <property type="entry name" value="DNA_pol3_alpha"/>
    <property type="match status" value="1"/>
</dbReference>
<accession>A0ABQ4U4U1</accession>
<dbReference type="Gene3D" id="1.10.10.1600">
    <property type="entry name" value="Bacterial DNA polymerase III alpha subunit, thumb domain"/>
    <property type="match status" value="1"/>
</dbReference>
<dbReference type="InterPro" id="IPR041931">
    <property type="entry name" value="DNA_pol3_alpha_thumb_dom"/>
</dbReference>